<dbReference type="Gene3D" id="1.10.580.10">
    <property type="entry name" value="Citrate Synthase, domain 1"/>
    <property type="match status" value="1"/>
</dbReference>
<dbReference type="PANTHER" id="PTHR11739">
    <property type="entry name" value="CITRATE SYNTHASE"/>
    <property type="match status" value="1"/>
</dbReference>
<protein>
    <recommendedName>
        <fullName evidence="6">Citrate synthase</fullName>
    </recommendedName>
</protein>
<comment type="catalytic activity">
    <reaction evidence="5">
        <text>oxaloacetate + acetyl-CoA + H2O = citrate + CoA + H(+)</text>
        <dbReference type="Rhea" id="RHEA:16845"/>
        <dbReference type="ChEBI" id="CHEBI:15377"/>
        <dbReference type="ChEBI" id="CHEBI:15378"/>
        <dbReference type="ChEBI" id="CHEBI:16452"/>
        <dbReference type="ChEBI" id="CHEBI:16947"/>
        <dbReference type="ChEBI" id="CHEBI:57287"/>
        <dbReference type="ChEBI" id="CHEBI:57288"/>
        <dbReference type="EC" id="2.3.3.16"/>
    </reaction>
</comment>
<keyword evidence="10" id="KW-1185">Reference proteome</keyword>
<comment type="similarity">
    <text evidence="2 6 8">Belongs to the citrate synthase family.</text>
</comment>
<dbReference type="UniPathway" id="UPA00223">
    <property type="reaction ID" value="UER00717"/>
</dbReference>
<dbReference type="PIRSF" id="PIRSF001369">
    <property type="entry name" value="Citrate_synth"/>
    <property type="match status" value="1"/>
</dbReference>
<feature type="active site" evidence="7">
    <location>
        <position position="319"/>
    </location>
</feature>
<evidence type="ECO:0000256" key="8">
    <source>
        <dbReference type="RuleBase" id="RU003406"/>
    </source>
</evidence>
<dbReference type="STRING" id="1915309.AXG55_12820"/>
<dbReference type="RefSeq" id="WP_148698488.1">
    <property type="nucleotide sequence ID" value="NZ_CP017834.1"/>
</dbReference>
<dbReference type="PROSITE" id="PS00480">
    <property type="entry name" value="CITRATE_SYNTHASE"/>
    <property type="match status" value="1"/>
</dbReference>
<comment type="pathway">
    <text evidence="1">Carbohydrate metabolism; tricarboxylic acid cycle; isocitrate from oxaloacetate: step 1/2.</text>
</comment>
<evidence type="ECO:0000256" key="2">
    <source>
        <dbReference type="ARBA" id="ARBA00010566"/>
    </source>
</evidence>
<reference evidence="9 10" key="1">
    <citation type="submission" date="2016-10" db="EMBL/GenBank/DDBJ databases">
        <title>Silvanigrella aquatica sp. nov., isolated from a freshwater lake located in the Black Forest, Germany, description of Silvanigrellaceae fam. nov., Silvanigrellales ord. nov., reclassification of the order Bdellovibrionales in the class Oligoflexia, reclassification of the families Bacteriovoracaceae and Halobacteriovoraceae in the new order Bacteriovoracales ord. nov., and reclassification of the family Pseudobacteriovoracaceae in the order Oligoflexiales.</title>
        <authorList>
            <person name="Hahn M.W."/>
            <person name="Schmidt J."/>
            <person name="Koll U."/>
            <person name="Rohde M."/>
            <person name="Verbag S."/>
            <person name="Pitt A."/>
            <person name="Nakai R."/>
            <person name="Naganuma T."/>
            <person name="Lang E."/>
        </authorList>
    </citation>
    <scope>NUCLEOTIDE SEQUENCE [LARGE SCALE GENOMIC DNA]</scope>
    <source>
        <strain evidence="9 10">MWH-Nonnen-W8red</strain>
    </source>
</reference>
<proteinExistence type="inferred from homology"/>
<evidence type="ECO:0000256" key="7">
    <source>
        <dbReference type="PIRSR" id="PIRSR001369-1"/>
    </source>
</evidence>
<dbReference type="NCBIfam" id="TIGR01800">
    <property type="entry name" value="cit_synth_II"/>
    <property type="match status" value="1"/>
</dbReference>
<dbReference type="GO" id="GO:0005829">
    <property type="term" value="C:cytosol"/>
    <property type="evidence" value="ECO:0007669"/>
    <property type="project" value="TreeGrafter"/>
</dbReference>
<dbReference type="KEGG" id="saqi:AXG55_12820"/>
<evidence type="ECO:0000256" key="1">
    <source>
        <dbReference type="ARBA" id="ARBA00004751"/>
    </source>
</evidence>
<dbReference type="SUPFAM" id="SSF48256">
    <property type="entry name" value="Citrate synthase"/>
    <property type="match status" value="1"/>
</dbReference>
<evidence type="ECO:0000313" key="9">
    <source>
        <dbReference type="EMBL" id="APJ04730.1"/>
    </source>
</evidence>
<dbReference type="AlphaFoldDB" id="A0A1L4D3F9"/>
<dbReference type="InterPro" id="IPR011278">
    <property type="entry name" value="2-MeCitrate/Citrate_synth_II"/>
</dbReference>
<dbReference type="InterPro" id="IPR019810">
    <property type="entry name" value="Citrate_synthase_AS"/>
</dbReference>
<keyword evidence="4 6" id="KW-0808">Transferase</keyword>
<dbReference type="GO" id="GO:0006099">
    <property type="term" value="P:tricarboxylic acid cycle"/>
    <property type="evidence" value="ECO:0007669"/>
    <property type="project" value="UniProtKB-UniPathway"/>
</dbReference>
<dbReference type="GO" id="GO:0005975">
    <property type="term" value="P:carbohydrate metabolic process"/>
    <property type="evidence" value="ECO:0007669"/>
    <property type="project" value="TreeGrafter"/>
</dbReference>
<dbReference type="EMBL" id="CP017834">
    <property type="protein sequence ID" value="APJ04730.1"/>
    <property type="molecule type" value="Genomic_DNA"/>
</dbReference>
<dbReference type="PRINTS" id="PR00143">
    <property type="entry name" value="CITRTSNTHASE"/>
</dbReference>
<sequence>MADESGFSKGLAGVVADATSVSQVQGEVGRLIYRGISIEELAEKSTYEECVYFSLYGKLPNQNELNKFNAEMKANRVLPKTVEAVIAAAPRSAHPMSILQAAVAAMGFDENPVNLKNEEHNIHNAIKIISQLATAVARISRERRGLAAVAPNPELSHAENFLYMLNGSKPNKEEAHIFDVALILHLDHDFNASTFAARVVASTEAKLSLSISAAIGALSGPLHGGANEKVLEMADAIGAPENAKAWVANALATKAKVMGFGHRVYRTMDPRAKVLRGMLEKLVATKKEKDTYETLRIVHDSMIEELSKTSKDYIWPNVDFWSGALYRLMDIESIDFTPIFAVSRVAGWSSHIIEMWRDNRIYRPAAKYVGPADVKYVDMKNRK</sequence>
<accession>A0A1L4D3F9</accession>
<dbReference type="Proteomes" id="UP000184731">
    <property type="component" value="Chromosome"/>
</dbReference>
<name>A0A1L4D3F9_9BACT</name>
<dbReference type="InterPro" id="IPR016143">
    <property type="entry name" value="Citrate_synth-like_sm_a-sub"/>
</dbReference>
<evidence type="ECO:0000256" key="5">
    <source>
        <dbReference type="ARBA" id="ARBA00049288"/>
    </source>
</evidence>
<dbReference type="PANTHER" id="PTHR11739:SF4">
    <property type="entry name" value="CITRATE SYNTHASE, PEROXISOMAL"/>
    <property type="match status" value="1"/>
</dbReference>
<keyword evidence="3" id="KW-0816">Tricarboxylic acid cycle</keyword>
<dbReference type="Pfam" id="PF00285">
    <property type="entry name" value="Citrate_synt"/>
    <property type="match status" value="1"/>
</dbReference>
<dbReference type="InterPro" id="IPR016142">
    <property type="entry name" value="Citrate_synth-like_lrg_a-sub"/>
</dbReference>
<organism evidence="9 10">
    <name type="scientific">Silvanigrella aquatica</name>
    <dbReference type="NCBI Taxonomy" id="1915309"/>
    <lineage>
        <taxon>Bacteria</taxon>
        <taxon>Pseudomonadati</taxon>
        <taxon>Bdellovibrionota</taxon>
        <taxon>Oligoflexia</taxon>
        <taxon>Silvanigrellales</taxon>
        <taxon>Silvanigrellaceae</taxon>
        <taxon>Silvanigrella</taxon>
    </lineage>
</organism>
<evidence type="ECO:0000256" key="6">
    <source>
        <dbReference type="PIRNR" id="PIRNR001369"/>
    </source>
</evidence>
<dbReference type="InterPro" id="IPR036969">
    <property type="entry name" value="Citrate_synthase_sf"/>
</dbReference>
<evidence type="ECO:0000256" key="4">
    <source>
        <dbReference type="ARBA" id="ARBA00022679"/>
    </source>
</evidence>
<dbReference type="GO" id="GO:0036440">
    <property type="term" value="F:citrate synthase activity"/>
    <property type="evidence" value="ECO:0007669"/>
    <property type="project" value="UniProtKB-EC"/>
</dbReference>
<gene>
    <name evidence="9" type="ORF">AXG55_12820</name>
</gene>
<dbReference type="InterPro" id="IPR002020">
    <property type="entry name" value="Citrate_synthase"/>
</dbReference>
<evidence type="ECO:0000256" key="3">
    <source>
        <dbReference type="ARBA" id="ARBA00022532"/>
    </source>
</evidence>
<dbReference type="Gene3D" id="1.10.230.10">
    <property type="entry name" value="Cytochrome P450-Terp, domain 2"/>
    <property type="match status" value="1"/>
</dbReference>
<evidence type="ECO:0000313" key="10">
    <source>
        <dbReference type="Proteomes" id="UP000184731"/>
    </source>
</evidence>
<dbReference type="InterPro" id="IPR024176">
    <property type="entry name" value="Citrate_synthase_bac-typ"/>
</dbReference>
<dbReference type="OrthoDB" id="5288391at2"/>
<feature type="active site" evidence="7">
    <location>
        <position position="262"/>
    </location>
</feature>